<sequence length="173" mass="19576">MTKTLNEGCEGRGTVDQQQRLEALQAERGRRRELRRTSHKRIEGKWSTQSQDTRELIQKCIHPQNRAYLCNDGGEYHECGVEWKGLSRGAPARKSDRCDGETGKLCVKVFGGRGRGRLSRDNGPGDRHKTLDDVLFSQASECENGHISTMAAHNITNKSRWEELIEESALPKK</sequence>
<dbReference type="EMBL" id="KN831949">
    <property type="protein sequence ID" value="KIO11750.1"/>
    <property type="molecule type" value="Genomic_DNA"/>
</dbReference>
<evidence type="ECO:0000313" key="3">
    <source>
        <dbReference type="Proteomes" id="UP000054217"/>
    </source>
</evidence>
<dbReference type="AlphaFoldDB" id="A0A0C3PD99"/>
<reference evidence="2 3" key="1">
    <citation type="submission" date="2014-04" db="EMBL/GenBank/DDBJ databases">
        <authorList>
            <consortium name="DOE Joint Genome Institute"/>
            <person name="Kuo A."/>
            <person name="Kohler A."/>
            <person name="Costa M.D."/>
            <person name="Nagy L.G."/>
            <person name="Floudas D."/>
            <person name="Copeland A."/>
            <person name="Barry K.W."/>
            <person name="Cichocki N."/>
            <person name="Veneault-Fourrey C."/>
            <person name="LaButti K."/>
            <person name="Lindquist E.A."/>
            <person name="Lipzen A."/>
            <person name="Lundell T."/>
            <person name="Morin E."/>
            <person name="Murat C."/>
            <person name="Sun H."/>
            <person name="Tunlid A."/>
            <person name="Henrissat B."/>
            <person name="Grigoriev I.V."/>
            <person name="Hibbett D.S."/>
            <person name="Martin F."/>
            <person name="Nordberg H.P."/>
            <person name="Cantor M.N."/>
            <person name="Hua S.X."/>
        </authorList>
    </citation>
    <scope>NUCLEOTIDE SEQUENCE [LARGE SCALE GENOMIC DNA]</scope>
    <source>
        <strain evidence="2 3">Marx 270</strain>
    </source>
</reference>
<keyword evidence="3" id="KW-1185">Reference proteome</keyword>
<gene>
    <name evidence="2" type="ORF">M404DRAFT_20372</name>
</gene>
<dbReference type="InParanoid" id="A0A0C3PD99"/>
<reference evidence="3" key="2">
    <citation type="submission" date="2015-01" db="EMBL/GenBank/DDBJ databases">
        <title>Evolutionary Origins and Diversification of the Mycorrhizal Mutualists.</title>
        <authorList>
            <consortium name="DOE Joint Genome Institute"/>
            <consortium name="Mycorrhizal Genomics Consortium"/>
            <person name="Kohler A."/>
            <person name="Kuo A."/>
            <person name="Nagy L.G."/>
            <person name="Floudas D."/>
            <person name="Copeland A."/>
            <person name="Barry K.W."/>
            <person name="Cichocki N."/>
            <person name="Veneault-Fourrey C."/>
            <person name="LaButti K."/>
            <person name="Lindquist E.A."/>
            <person name="Lipzen A."/>
            <person name="Lundell T."/>
            <person name="Morin E."/>
            <person name="Murat C."/>
            <person name="Riley R."/>
            <person name="Ohm R."/>
            <person name="Sun H."/>
            <person name="Tunlid A."/>
            <person name="Henrissat B."/>
            <person name="Grigoriev I.V."/>
            <person name="Hibbett D.S."/>
            <person name="Martin F."/>
        </authorList>
    </citation>
    <scope>NUCLEOTIDE SEQUENCE [LARGE SCALE GENOMIC DNA]</scope>
    <source>
        <strain evidence="3">Marx 270</strain>
    </source>
</reference>
<feature type="region of interest" description="Disordered" evidence="1">
    <location>
        <begin position="26"/>
        <end position="48"/>
    </location>
</feature>
<evidence type="ECO:0000313" key="2">
    <source>
        <dbReference type="EMBL" id="KIO11750.1"/>
    </source>
</evidence>
<organism evidence="2 3">
    <name type="scientific">Pisolithus tinctorius Marx 270</name>
    <dbReference type="NCBI Taxonomy" id="870435"/>
    <lineage>
        <taxon>Eukaryota</taxon>
        <taxon>Fungi</taxon>
        <taxon>Dikarya</taxon>
        <taxon>Basidiomycota</taxon>
        <taxon>Agaricomycotina</taxon>
        <taxon>Agaricomycetes</taxon>
        <taxon>Agaricomycetidae</taxon>
        <taxon>Boletales</taxon>
        <taxon>Sclerodermatineae</taxon>
        <taxon>Pisolithaceae</taxon>
        <taxon>Pisolithus</taxon>
    </lineage>
</organism>
<protein>
    <submittedName>
        <fullName evidence="2">Uncharacterized protein</fullName>
    </submittedName>
</protein>
<evidence type="ECO:0000256" key="1">
    <source>
        <dbReference type="SAM" id="MobiDB-lite"/>
    </source>
</evidence>
<proteinExistence type="predicted"/>
<dbReference type="Proteomes" id="UP000054217">
    <property type="component" value="Unassembled WGS sequence"/>
</dbReference>
<dbReference type="HOGENOM" id="CLU_1548250_0_0_1"/>
<name>A0A0C3PD99_PISTI</name>
<accession>A0A0C3PD99</accession>